<dbReference type="Proteomes" id="UP001163321">
    <property type="component" value="Chromosome 9"/>
</dbReference>
<dbReference type="EMBL" id="CM047588">
    <property type="protein sequence ID" value="KAI9905394.1"/>
    <property type="molecule type" value="Genomic_DNA"/>
</dbReference>
<accession>A0ACC0VG45</accession>
<proteinExistence type="predicted"/>
<organism evidence="1 2">
    <name type="scientific">Peronosclerospora sorghi</name>
    <dbReference type="NCBI Taxonomy" id="230839"/>
    <lineage>
        <taxon>Eukaryota</taxon>
        <taxon>Sar</taxon>
        <taxon>Stramenopiles</taxon>
        <taxon>Oomycota</taxon>
        <taxon>Peronosporomycetes</taxon>
        <taxon>Peronosporales</taxon>
        <taxon>Peronosporaceae</taxon>
        <taxon>Peronosclerospora</taxon>
    </lineage>
</organism>
<evidence type="ECO:0000313" key="1">
    <source>
        <dbReference type="EMBL" id="KAI9905394.1"/>
    </source>
</evidence>
<protein>
    <submittedName>
        <fullName evidence="1">Uncharacterized protein</fullName>
    </submittedName>
</protein>
<name>A0ACC0VG45_9STRA</name>
<evidence type="ECO:0000313" key="2">
    <source>
        <dbReference type="Proteomes" id="UP001163321"/>
    </source>
</evidence>
<keyword evidence="2" id="KW-1185">Reference proteome</keyword>
<sequence>MMSMLLRQSQPSKRGLGFSIARGFSSCVPVDAPLRRVCVVGSGPAGFYATKFLLKEYAGARVDMLELLPTPFGLVRFGVAPDHPEVKSVINDFSKVAADDRFRFLGNVRVGEDVTLAELRQHYNAVLLAYGAPGDREVGIRGENLRGVLAARTFVNWYNGHPDFCDLELDLKQVESAVIIGQGNVAVDCARILTKDVDELAMTDIAAHAIDALRSSSLKKVSIVGRRGSVQAAFTIKEIRELIKVNDVSCIVNPDDLERSMTPASEQEIKDERARKRMNDLLGKAAKEKHMEGAKRVVNIKFLSSPTEIIADRNDPTRVGAIRVEKMKLEGEPKRQRAVGTGIFEDIPCNLVLRSIGYKSLPIDTDVPFDNNRSVILNNKGRVVTTSNNGMKKRVVGLYCTGWVKRGPSGIIGTNIFDARETVGCIIEDFAAGKFLHSQLMSGNDLGGLEAVEKLIKERNPDKQLIGWSDYERISAEEERRGEVVGKPREKVTSVSEMLDIARSG</sequence>
<comment type="caution">
    <text evidence="1">The sequence shown here is derived from an EMBL/GenBank/DDBJ whole genome shotgun (WGS) entry which is preliminary data.</text>
</comment>
<gene>
    <name evidence="1" type="ORF">PsorP6_013670</name>
</gene>
<reference evidence="1 2" key="1">
    <citation type="journal article" date="2022" name="bioRxiv">
        <title>The genome of the oomycete Peronosclerospora sorghi, a cosmopolitan pathogen of maize and sorghum, is inflated with dispersed pseudogenes.</title>
        <authorList>
            <person name="Fletcher K."/>
            <person name="Martin F."/>
            <person name="Isakeit T."/>
            <person name="Cavanaugh K."/>
            <person name="Magill C."/>
            <person name="Michelmore R."/>
        </authorList>
    </citation>
    <scope>NUCLEOTIDE SEQUENCE [LARGE SCALE GENOMIC DNA]</scope>
    <source>
        <strain evidence="1">P6</strain>
    </source>
</reference>